<evidence type="ECO:0000313" key="17">
    <source>
        <dbReference type="EMBL" id="ABR18065.1"/>
    </source>
</evidence>
<dbReference type="Gene3D" id="3.50.30.30">
    <property type="match status" value="1"/>
</dbReference>
<dbReference type="CDD" id="cd02120">
    <property type="entry name" value="PA_subtilisin_like"/>
    <property type="match status" value="1"/>
</dbReference>
<name>B8LQY5_PICSI</name>
<feature type="domain" description="Inhibitor I9" evidence="15">
    <location>
        <begin position="44"/>
        <end position="123"/>
    </location>
</feature>
<evidence type="ECO:0008006" key="18">
    <source>
        <dbReference type="Google" id="ProtNLM"/>
    </source>
</evidence>
<dbReference type="EMBL" id="EF678301">
    <property type="protein sequence ID" value="ABR18065.1"/>
    <property type="molecule type" value="mRNA"/>
</dbReference>
<evidence type="ECO:0000256" key="9">
    <source>
        <dbReference type="PIRSR" id="PIRSR615500-1"/>
    </source>
</evidence>
<dbReference type="FunFam" id="3.40.50.200:FF:000006">
    <property type="entry name" value="Subtilisin-like protease SBT1.5"/>
    <property type="match status" value="1"/>
</dbReference>
<sequence>MENSRACYVLVFVMAAFASGVPNSDALDTSHEQETKVMEITKQSYIVYMDKSMKPEHFSLHQHWYTSLIDEVSGSNSDPAAMLYTYDTVTHGFAAKLTSTEAQAMENTDGCLAVFPDYVYRVHTTRTPDFLGLSSSHGLWPLSHYADDIIVGVLDTGIWPESKSFSDQGLTQVPARWKGECEMGTEFNASHCNNKLIGARFFLKGYEAKYGHVDEMENYRSPRDEGGHGTHTSSTAAGAEVPGSSLLGFAAGTARGIATKARLAVYKVCWPEECLSSDLLAGMEAAISDGVDLLSLSISDSRNLPYYKDAIAIGALGAIEKGVFVSCAAGNAGPIPSKIFNTAPWITTVGASTIDREFPAPVVLGNGKNYRGSSLYKGKTLGNGQLPLIYGKSASSNETAKFCLAGSLDSNRVSGKIVLCDLGGGEGTAEMGLVVRQAGGAGMIQANRLVDGEDLWTDCHFLPATKVDFKSGIEIKAYINRTKNPTATIKAEGATVVGKTRAPVVASFSSRGPNPLVPEILKPDLIAPGVNVLAAWSGHVSPTGLTSDKRRVDYNIISGTSMACPHVTGIAALILAVHSAWTPAAIKSALMTSSVPFDHSKRLISESVTALPADAFAIGAGHVNPSAALDPGLVYDADFDDYVSFLCSLNYTRSQIHILTRKASSCTRIHSQQPGDLNYPSFSVVFKPLNLVRALRRTVTNVGGAPCVYEVSMESPPGVNIIVEPRTLVFKEQNEKASYTVRFESKTASHNKSSGRQEFGQIWWKCVKGGTQVVRSPVAIVWE</sequence>
<dbReference type="PRINTS" id="PR00723">
    <property type="entry name" value="SUBTILISIN"/>
</dbReference>
<dbReference type="GO" id="GO:0004252">
    <property type="term" value="F:serine-type endopeptidase activity"/>
    <property type="evidence" value="ECO:0007669"/>
    <property type="project" value="UniProtKB-UniRule"/>
</dbReference>
<dbReference type="InterPro" id="IPR015500">
    <property type="entry name" value="Peptidase_S8_subtilisin-rel"/>
</dbReference>
<dbReference type="InterPro" id="IPR045051">
    <property type="entry name" value="SBT"/>
</dbReference>
<proteinExistence type="evidence at transcript level"/>
<comment type="subcellular location">
    <subcellularLocation>
        <location evidence="1">Secreted</location>
    </subcellularLocation>
</comment>
<feature type="chain" id="PRO_5002877351" description="Subtilisin-like protease" evidence="12">
    <location>
        <begin position="27"/>
        <end position="783"/>
    </location>
</feature>
<evidence type="ECO:0000256" key="5">
    <source>
        <dbReference type="ARBA" id="ARBA00022729"/>
    </source>
</evidence>
<feature type="active site" description="Charge relay system" evidence="9 10">
    <location>
        <position position="155"/>
    </location>
</feature>
<feature type="domain" description="PA" evidence="14">
    <location>
        <begin position="387"/>
        <end position="473"/>
    </location>
</feature>
<dbReference type="CDD" id="cd04852">
    <property type="entry name" value="Peptidases_S8_3"/>
    <property type="match status" value="1"/>
</dbReference>
<feature type="compositionally biased region" description="Basic and acidic residues" evidence="11">
    <location>
        <begin position="218"/>
        <end position="228"/>
    </location>
</feature>
<feature type="region of interest" description="Disordered" evidence="11">
    <location>
        <begin position="218"/>
        <end position="239"/>
    </location>
</feature>
<comment type="similarity">
    <text evidence="2 10">Belongs to the peptidase S8 family.</text>
</comment>
<feature type="signal peptide" evidence="12">
    <location>
        <begin position="1"/>
        <end position="26"/>
    </location>
</feature>
<dbReference type="PROSITE" id="PS00138">
    <property type="entry name" value="SUBTILASE_SER"/>
    <property type="match status" value="1"/>
</dbReference>
<dbReference type="InterPro" id="IPR010259">
    <property type="entry name" value="S8pro/Inhibitor_I9"/>
</dbReference>
<feature type="active site" description="Charge relay system" evidence="9 10">
    <location>
        <position position="228"/>
    </location>
</feature>
<feature type="domain" description="Peptidase S8/S53" evidence="13">
    <location>
        <begin position="147"/>
        <end position="594"/>
    </location>
</feature>
<keyword evidence="7 10" id="KW-0720">Serine protease</keyword>
<dbReference type="InterPro" id="IPR037045">
    <property type="entry name" value="S8pro/Inhibitor_I9_sf"/>
</dbReference>
<evidence type="ECO:0000259" key="14">
    <source>
        <dbReference type="Pfam" id="PF02225"/>
    </source>
</evidence>
<evidence type="ECO:0000256" key="10">
    <source>
        <dbReference type="PROSITE-ProRule" id="PRU01240"/>
    </source>
</evidence>
<dbReference type="Pfam" id="PF05922">
    <property type="entry name" value="Inhibitor_I9"/>
    <property type="match status" value="1"/>
</dbReference>
<feature type="active site" description="Charge relay system" evidence="9 10">
    <location>
        <position position="561"/>
    </location>
</feature>
<evidence type="ECO:0000256" key="3">
    <source>
        <dbReference type="ARBA" id="ARBA00022525"/>
    </source>
</evidence>
<dbReference type="InterPro" id="IPR034197">
    <property type="entry name" value="Peptidases_S8_3"/>
</dbReference>
<evidence type="ECO:0000256" key="1">
    <source>
        <dbReference type="ARBA" id="ARBA00004613"/>
    </source>
</evidence>
<evidence type="ECO:0000256" key="7">
    <source>
        <dbReference type="ARBA" id="ARBA00022825"/>
    </source>
</evidence>
<evidence type="ECO:0000256" key="6">
    <source>
        <dbReference type="ARBA" id="ARBA00022801"/>
    </source>
</evidence>
<evidence type="ECO:0000256" key="12">
    <source>
        <dbReference type="SAM" id="SignalP"/>
    </source>
</evidence>
<dbReference type="Gene3D" id="3.30.70.80">
    <property type="entry name" value="Peptidase S8 propeptide/proteinase inhibitor I9"/>
    <property type="match status" value="1"/>
</dbReference>
<keyword evidence="8" id="KW-0325">Glycoprotein</keyword>
<dbReference type="FunFam" id="3.50.30.30:FF:000005">
    <property type="entry name" value="subtilisin-like protease SBT1.5"/>
    <property type="match status" value="1"/>
</dbReference>
<evidence type="ECO:0000256" key="8">
    <source>
        <dbReference type="ARBA" id="ARBA00023180"/>
    </source>
</evidence>
<accession>B8LQY5</accession>
<keyword evidence="5 12" id="KW-0732">Signal</keyword>
<evidence type="ECO:0000256" key="4">
    <source>
        <dbReference type="ARBA" id="ARBA00022670"/>
    </source>
</evidence>
<keyword evidence="4 10" id="KW-0645">Protease</keyword>
<evidence type="ECO:0000259" key="16">
    <source>
        <dbReference type="Pfam" id="PF17766"/>
    </source>
</evidence>
<protein>
    <recommendedName>
        <fullName evidence="18">Subtilisin-like protease</fullName>
    </recommendedName>
</protein>
<dbReference type="InterPro" id="IPR003137">
    <property type="entry name" value="PA_domain"/>
</dbReference>
<dbReference type="Pfam" id="PF17766">
    <property type="entry name" value="fn3_6"/>
    <property type="match status" value="1"/>
</dbReference>
<evidence type="ECO:0000259" key="13">
    <source>
        <dbReference type="Pfam" id="PF00082"/>
    </source>
</evidence>
<dbReference type="SUPFAM" id="SSF52743">
    <property type="entry name" value="Subtilisin-like"/>
    <property type="match status" value="1"/>
</dbReference>
<dbReference type="GO" id="GO:0006508">
    <property type="term" value="P:proteolysis"/>
    <property type="evidence" value="ECO:0007669"/>
    <property type="project" value="UniProtKB-KW"/>
</dbReference>
<dbReference type="Gene3D" id="3.40.50.200">
    <property type="entry name" value="Peptidase S8/S53 domain"/>
    <property type="match status" value="1"/>
</dbReference>
<dbReference type="GO" id="GO:0005576">
    <property type="term" value="C:extracellular region"/>
    <property type="evidence" value="ECO:0007669"/>
    <property type="project" value="UniProtKB-SubCell"/>
</dbReference>
<dbReference type="AlphaFoldDB" id="B8LQY5"/>
<dbReference type="PANTHER" id="PTHR10795">
    <property type="entry name" value="PROPROTEIN CONVERTASE SUBTILISIN/KEXIN"/>
    <property type="match status" value="1"/>
</dbReference>
<keyword evidence="3" id="KW-0964">Secreted</keyword>
<evidence type="ECO:0000259" key="15">
    <source>
        <dbReference type="Pfam" id="PF05922"/>
    </source>
</evidence>
<dbReference type="Gene3D" id="2.60.40.2310">
    <property type="match status" value="1"/>
</dbReference>
<feature type="domain" description="Subtilisin-like protease fibronectin type-III" evidence="16">
    <location>
        <begin position="676"/>
        <end position="780"/>
    </location>
</feature>
<dbReference type="InterPro" id="IPR036852">
    <property type="entry name" value="Peptidase_S8/S53_dom_sf"/>
</dbReference>
<evidence type="ECO:0000256" key="11">
    <source>
        <dbReference type="SAM" id="MobiDB-lite"/>
    </source>
</evidence>
<dbReference type="InterPro" id="IPR000209">
    <property type="entry name" value="Peptidase_S8/S53_dom"/>
</dbReference>
<dbReference type="Pfam" id="PF00082">
    <property type="entry name" value="Peptidase_S8"/>
    <property type="match status" value="1"/>
</dbReference>
<dbReference type="InterPro" id="IPR041469">
    <property type="entry name" value="Subtilisin-like_FN3"/>
</dbReference>
<organism evidence="17">
    <name type="scientific">Picea sitchensis</name>
    <name type="common">Sitka spruce</name>
    <name type="synonym">Pinus sitchensis</name>
    <dbReference type="NCBI Taxonomy" id="3332"/>
    <lineage>
        <taxon>Eukaryota</taxon>
        <taxon>Viridiplantae</taxon>
        <taxon>Streptophyta</taxon>
        <taxon>Embryophyta</taxon>
        <taxon>Tracheophyta</taxon>
        <taxon>Spermatophyta</taxon>
        <taxon>Pinopsida</taxon>
        <taxon>Pinidae</taxon>
        <taxon>Conifers I</taxon>
        <taxon>Pinales</taxon>
        <taxon>Pinaceae</taxon>
        <taxon>Picea</taxon>
    </lineage>
</organism>
<keyword evidence="6 10" id="KW-0378">Hydrolase</keyword>
<dbReference type="FunFam" id="3.30.70.80:FF:000003">
    <property type="entry name" value="Subtilisin-like protease SBT1.9"/>
    <property type="match status" value="1"/>
</dbReference>
<dbReference type="InterPro" id="IPR023828">
    <property type="entry name" value="Peptidase_S8_Ser-AS"/>
</dbReference>
<evidence type="ECO:0000256" key="2">
    <source>
        <dbReference type="ARBA" id="ARBA00011073"/>
    </source>
</evidence>
<dbReference type="GO" id="GO:0048731">
    <property type="term" value="P:system development"/>
    <property type="evidence" value="ECO:0007669"/>
    <property type="project" value="UniProtKB-ARBA"/>
</dbReference>
<dbReference type="Pfam" id="PF02225">
    <property type="entry name" value="PA"/>
    <property type="match status" value="1"/>
</dbReference>
<reference evidence="17" key="1">
    <citation type="submission" date="2007-06" db="EMBL/GenBank/DDBJ databases">
        <title>Full length cDNA sequences from Sitka Spruce (Picea sitchensis).</title>
        <authorList>
            <person name="Ralph S.G."/>
            <person name="Chun H.E."/>
            <person name="Liao N."/>
            <person name="Ali J."/>
            <person name="Reid K."/>
            <person name="Kolosova N."/>
            <person name="Cooper N."/>
            <person name="Cullis C."/>
            <person name="Jancsik S."/>
            <person name="Moore R."/>
            <person name="Mayo M."/>
            <person name="Wagner S."/>
            <person name="Holt R.A."/>
            <person name="Jones S.J.M."/>
            <person name="Marra M.A."/>
            <person name="Ritland C.E."/>
            <person name="Ritland K."/>
            <person name="Bohlmann J."/>
        </authorList>
    </citation>
    <scope>NUCLEOTIDE SEQUENCE</scope>
    <source>
        <tissue evidence="17">Bark</tissue>
    </source>
</reference>
<dbReference type="PROSITE" id="PS51892">
    <property type="entry name" value="SUBTILASE"/>
    <property type="match status" value="1"/>
</dbReference>